<dbReference type="AlphaFoldDB" id="A0A928VLU7"/>
<dbReference type="CDD" id="cd07987">
    <property type="entry name" value="LPLAT_MGAT-like"/>
    <property type="match status" value="1"/>
</dbReference>
<dbReference type="Proteomes" id="UP000625316">
    <property type="component" value="Unassembled WGS sequence"/>
</dbReference>
<name>A0A928VLU7_9CYAN</name>
<dbReference type="PIRSF" id="PIRSF016753">
    <property type="entry name" value="P_lipid/glycerol_ac_tran_prd"/>
    <property type="match status" value="1"/>
</dbReference>
<protein>
    <submittedName>
        <fullName evidence="3">Acyltransferase family protein</fullName>
    </submittedName>
</protein>
<sequence>MTKQFPDVPGSLTDGLALGQCVATLWQKYWQATLTPSPGFTGWSLDDRDPHVIEQWMPLWEWLYQHYFRVQADGWEHVPATGQVMLIGSHNGGLAAPDTVMMTYDWLRRFGPERAAYGLMDPRIWQGALGTAQLATQIGAVRAHPRMGIAALERGASVLIYPGGARDVFRPHHQRHQVCLGDNQGFIKLALRYEVPIIPAISVGAHSTLVVLADLYPWMQQLHERGLPWYLGIDPTVFPVYLGLPWGLAIGPWPNIPLPVPMQTRICPPITFKHYGRAASRDRAYVDACHRQVQATMQVELDRLVQERQSWL</sequence>
<evidence type="ECO:0000313" key="4">
    <source>
        <dbReference type="Proteomes" id="UP000625316"/>
    </source>
</evidence>
<keyword evidence="4" id="KW-1185">Reference proteome</keyword>
<comment type="caution">
    <text evidence="3">The sequence shown here is derived from an EMBL/GenBank/DDBJ whole genome shotgun (WGS) entry which is preliminary data.</text>
</comment>
<reference evidence="3" key="1">
    <citation type="submission" date="2020-10" db="EMBL/GenBank/DDBJ databases">
        <authorList>
            <person name="Castelo-Branco R."/>
            <person name="Eusebio N."/>
            <person name="Adriana R."/>
            <person name="Vieira A."/>
            <person name="Brugerolle De Fraissinette N."/>
            <person name="Rezende De Castro R."/>
            <person name="Schneider M.P."/>
            <person name="Vasconcelos V."/>
            <person name="Leao P.N."/>
        </authorList>
    </citation>
    <scope>NUCLEOTIDE SEQUENCE</scope>
    <source>
        <strain evidence="3">LEGE 11480</strain>
    </source>
</reference>
<dbReference type="PANTHER" id="PTHR22753">
    <property type="entry name" value="TRANSMEMBRANE PROTEIN 68"/>
    <property type="match status" value="1"/>
</dbReference>
<dbReference type="InterPro" id="IPR007130">
    <property type="entry name" value="DAGAT"/>
</dbReference>
<accession>A0A928VLU7</accession>
<dbReference type="GO" id="GO:0016020">
    <property type="term" value="C:membrane"/>
    <property type="evidence" value="ECO:0007669"/>
    <property type="project" value="TreeGrafter"/>
</dbReference>
<dbReference type="RefSeq" id="WP_264324837.1">
    <property type="nucleotide sequence ID" value="NZ_JADEXQ010000026.1"/>
</dbReference>
<dbReference type="PANTHER" id="PTHR22753:SF14">
    <property type="entry name" value="MONOACYLGLYCEROL_DIACYLGLYCEROL O-ACYLTRANSFERASE"/>
    <property type="match status" value="1"/>
</dbReference>
<dbReference type="InterPro" id="IPR016676">
    <property type="entry name" value="P_lipid/glycerol_AcTrfase_prd"/>
</dbReference>
<proteinExistence type="predicted"/>
<organism evidence="3 4">
    <name type="scientific">Romeriopsis navalis LEGE 11480</name>
    <dbReference type="NCBI Taxonomy" id="2777977"/>
    <lineage>
        <taxon>Bacteria</taxon>
        <taxon>Bacillati</taxon>
        <taxon>Cyanobacteriota</taxon>
        <taxon>Cyanophyceae</taxon>
        <taxon>Leptolyngbyales</taxon>
        <taxon>Leptolyngbyaceae</taxon>
        <taxon>Romeriopsis</taxon>
        <taxon>Romeriopsis navalis</taxon>
    </lineage>
</organism>
<dbReference type="EMBL" id="JADEXQ010000026">
    <property type="protein sequence ID" value="MBE9030012.1"/>
    <property type="molecule type" value="Genomic_DNA"/>
</dbReference>
<gene>
    <name evidence="3" type="ORF">IQ266_09760</name>
</gene>
<dbReference type="Pfam" id="PF03982">
    <property type="entry name" value="DAGAT"/>
    <property type="match status" value="1"/>
</dbReference>
<evidence type="ECO:0000313" key="3">
    <source>
        <dbReference type="EMBL" id="MBE9030012.1"/>
    </source>
</evidence>
<evidence type="ECO:0000256" key="1">
    <source>
        <dbReference type="ARBA" id="ARBA00022679"/>
    </source>
</evidence>
<dbReference type="GO" id="GO:0008374">
    <property type="term" value="F:O-acyltransferase activity"/>
    <property type="evidence" value="ECO:0007669"/>
    <property type="project" value="InterPro"/>
</dbReference>
<evidence type="ECO:0000256" key="2">
    <source>
        <dbReference type="ARBA" id="ARBA00023315"/>
    </source>
</evidence>
<keyword evidence="1" id="KW-0808">Transferase</keyword>
<keyword evidence="2 3" id="KW-0012">Acyltransferase</keyword>